<name>A0A383EDS0_9ZZZZ</name>
<protein>
    <recommendedName>
        <fullName evidence="1">K Homology domain-containing protein</fullName>
    </recommendedName>
</protein>
<dbReference type="GO" id="GO:0003723">
    <property type="term" value="F:RNA binding"/>
    <property type="evidence" value="ECO:0007669"/>
    <property type="project" value="InterPro"/>
</dbReference>
<feature type="non-terminal residue" evidence="2">
    <location>
        <position position="75"/>
    </location>
</feature>
<dbReference type="Pfam" id="PF00013">
    <property type="entry name" value="KH_1"/>
    <property type="match status" value="1"/>
</dbReference>
<dbReference type="InterPro" id="IPR036612">
    <property type="entry name" value="KH_dom_type_1_sf"/>
</dbReference>
<organism evidence="2">
    <name type="scientific">marine metagenome</name>
    <dbReference type="NCBI Taxonomy" id="408172"/>
    <lineage>
        <taxon>unclassified sequences</taxon>
        <taxon>metagenomes</taxon>
        <taxon>ecological metagenomes</taxon>
    </lineage>
</organism>
<gene>
    <name evidence="2" type="ORF">METZ01_LOCUS507840</name>
</gene>
<proteinExistence type="predicted"/>
<dbReference type="InterPro" id="IPR004088">
    <property type="entry name" value="KH_dom_type_1"/>
</dbReference>
<feature type="domain" description="K Homology" evidence="1">
    <location>
        <begin position="15"/>
        <end position="57"/>
    </location>
</feature>
<dbReference type="AlphaFoldDB" id="A0A383EDS0"/>
<sequence length="75" mass="8436">MNIITSKELLLENFHHIPEIFGAQDANLKQIEKKFGVRITTRENQIKIKGDANSISAVDILLTQLEDLIISGHPI</sequence>
<accession>A0A383EDS0</accession>
<dbReference type="SUPFAM" id="SSF54791">
    <property type="entry name" value="Eukaryotic type KH-domain (KH-domain type I)"/>
    <property type="match status" value="1"/>
</dbReference>
<dbReference type="EMBL" id="UINC01225081">
    <property type="protein sequence ID" value="SVE54986.1"/>
    <property type="molecule type" value="Genomic_DNA"/>
</dbReference>
<reference evidence="2" key="1">
    <citation type="submission" date="2018-05" db="EMBL/GenBank/DDBJ databases">
        <authorList>
            <person name="Lanie J.A."/>
            <person name="Ng W.-L."/>
            <person name="Kazmierczak K.M."/>
            <person name="Andrzejewski T.M."/>
            <person name="Davidsen T.M."/>
            <person name="Wayne K.J."/>
            <person name="Tettelin H."/>
            <person name="Glass J.I."/>
            <person name="Rusch D."/>
            <person name="Podicherti R."/>
            <person name="Tsui H.-C.T."/>
            <person name="Winkler M.E."/>
        </authorList>
    </citation>
    <scope>NUCLEOTIDE SEQUENCE</scope>
</reference>
<dbReference type="Gene3D" id="3.30.1370.10">
    <property type="entry name" value="K Homology domain, type 1"/>
    <property type="match status" value="1"/>
</dbReference>
<evidence type="ECO:0000259" key="1">
    <source>
        <dbReference type="Pfam" id="PF00013"/>
    </source>
</evidence>
<evidence type="ECO:0000313" key="2">
    <source>
        <dbReference type="EMBL" id="SVE54986.1"/>
    </source>
</evidence>